<sequence length="262" mass="29820">MPRSQMMTAIAQATILGTLDLVAAEHLYSRALYNLDPAFASTFNYEQPWKEYYMKQLPREVVCLLIVNCLRYVWYIWLERVLPTRPRPKLDMAPKRTASIDNEVEEEKIIADWIAQGRIRRSSMSWCNILTKVLLDLTVANVFFTVVVEISHRAVRLNNRGLSLEGFGMTIALAAVGQLFSLTPPLSLLAFIVSPAHQRIVFEDGVYLVFTVFFALFLGKLGPWLMTFELVQEAWKNGTRAAQEAMANETAGNITFHTLEEL</sequence>
<evidence type="ECO:0000256" key="1">
    <source>
        <dbReference type="SAM" id="Phobius"/>
    </source>
</evidence>
<evidence type="ECO:0000256" key="2">
    <source>
        <dbReference type="SAM" id="SignalP"/>
    </source>
</evidence>
<evidence type="ECO:0000313" key="3">
    <source>
        <dbReference type="EMBL" id="KAF2483880.1"/>
    </source>
</evidence>
<feature type="transmembrane region" description="Helical" evidence="1">
    <location>
        <begin position="167"/>
        <end position="193"/>
    </location>
</feature>
<feature type="transmembrane region" description="Helical" evidence="1">
    <location>
        <begin position="205"/>
        <end position="226"/>
    </location>
</feature>
<accession>A0A6A6PUV0</accession>
<name>A0A6A6PUV0_9PEZI</name>
<feature type="transmembrane region" description="Helical" evidence="1">
    <location>
        <begin position="126"/>
        <end position="147"/>
    </location>
</feature>
<reference evidence="3" key="1">
    <citation type="journal article" date="2020" name="Stud. Mycol.">
        <title>101 Dothideomycetes genomes: a test case for predicting lifestyles and emergence of pathogens.</title>
        <authorList>
            <person name="Haridas S."/>
            <person name="Albert R."/>
            <person name="Binder M."/>
            <person name="Bloem J."/>
            <person name="Labutti K."/>
            <person name="Salamov A."/>
            <person name="Andreopoulos B."/>
            <person name="Baker S."/>
            <person name="Barry K."/>
            <person name="Bills G."/>
            <person name="Bluhm B."/>
            <person name="Cannon C."/>
            <person name="Castanera R."/>
            <person name="Culley D."/>
            <person name="Daum C."/>
            <person name="Ezra D."/>
            <person name="Gonzalez J."/>
            <person name="Henrissat B."/>
            <person name="Kuo A."/>
            <person name="Liang C."/>
            <person name="Lipzen A."/>
            <person name="Lutzoni F."/>
            <person name="Magnuson J."/>
            <person name="Mondo S."/>
            <person name="Nolan M."/>
            <person name="Ohm R."/>
            <person name="Pangilinan J."/>
            <person name="Park H.-J."/>
            <person name="Ramirez L."/>
            <person name="Alfaro M."/>
            <person name="Sun H."/>
            <person name="Tritt A."/>
            <person name="Yoshinaga Y."/>
            <person name="Zwiers L.-H."/>
            <person name="Turgeon B."/>
            <person name="Goodwin S."/>
            <person name="Spatafora J."/>
            <person name="Crous P."/>
            <person name="Grigoriev I."/>
        </authorList>
    </citation>
    <scope>NUCLEOTIDE SEQUENCE</scope>
    <source>
        <strain evidence="3">CBS 113389</strain>
    </source>
</reference>
<keyword evidence="1" id="KW-0812">Transmembrane</keyword>
<dbReference type="EMBL" id="MU001634">
    <property type="protein sequence ID" value="KAF2483880.1"/>
    <property type="molecule type" value="Genomic_DNA"/>
</dbReference>
<dbReference type="RefSeq" id="XP_033590450.1">
    <property type="nucleotide sequence ID" value="XM_033735307.1"/>
</dbReference>
<proteinExistence type="predicted"/>
<gene>
    <name evidence="3" type="ORF">BDY17DRAFT_309245</name>
</gene>
<keyword evidence="1" id="KW-1133">Transmembrane helix</keyword>
<feature type="chain" id="PRO_5025338760" evidence="2">
    <location>
        <begin position="25"/>
        <end position="262"/>
    </location>
</feature>
<keyword evidence="1" id="KW-0472">Membrane</keyword>
<feature type="signal peptide" evidence="2">
    <location>
        <begin position="1"/>
        <end position="24"/>
    </location>
</feature>
<dbReference type="Proteomes" id="UP000799767">
    <property type="component" value="Unassembled WGS sequence"/>
</dbReference>
<evidence type="ECO:0000313" key="4">
    <source>
        <dbReference type="Proteomes" id="UP000799767"/>
    </source>
</evidence>
<keyword evidence="4" id="KW-1185">Reference proteome</keyword>
<protein>
    <submittedName>
        <fullName evidence="3">Uncharacterized protein</fullName>
    </submittedName>
</protein>
<organism evidence="3 4">
    <name type="scientific">Neohortaea acidophila</name>
    <dbReference type="NCBI Taxonomy" id="245834"/>
    <lineage>
        <taxon>Eukaryota</taxon>
        <taxon>Fungi</taxon>
        <taxon>Dikarya</taxon>
        <taxon>Ascomycota</taxon>
        <taxon>Pezizomycotina</taxon>
        <taxon>Dothideomycetes</taxon>
        <taxon>Dothideomycetidae</taxon>
        <taxon>Mycosphaerellales</taxon>
        <taxon>Teratosphaeriaceae</taxon>
        <taxon>Neohortaea</taxon>
    </lineage>
</organism>
<dbReference type="AlphaFoldDB" id="A0A6A6PUV0"/>
<keyword evidence="2" id="KW-0732">Signal</keyword>
<dbReference type="OrthoDB" id="10267969at2759"/>
<dbReference type="GeneID" id="54476309"/>